<sequence>DISQSYEEVENAIQHAIRHHQDKPVDILINSAAIFYARPFDQTKPEEFAEMSEKKLAFYFIKRID</sequence>
<evidence type="ECO:0000313" key="1">
    <source>
        <dbReference type="EMBL" id="CAF4385733.1"/>
    </source>
</evidence>
<name>A0A8S2V8R9_9BILA</name>
<dbReference type="InterPro" id="IPR036291">
    <property type="entry name" value="NAD(P)-bd_dom_sf"/>
</dbReference>
<dbReference type="EMBL" id="CAJOBJ010053649">
    <property type="protein sequence ID" value="CAF4385733.1"/>
    <property type="molecule type" value="Genomic_DNA"/>
</dbReference>
<dbReference type="Gene3D" id="3.40.50.720">
    <property type="entry name" value="NAD(P)-binding Rossmann-like Domain"/>
    <property type="match status" value="1"/>
</dbReference>
<gene>
    <name evidence="1" type="ORF">GIL414_LOCUS29500</name>
</gene>
<comment type="caution">
    <text evidence="1">The sequence shown here is derived from an EMBL/GenBank/DDBJ whole genome shotgun (WGS) entry which is preliminary data.</text>
</comment>
<dbReference type="SUPFAM" id="SSF51735">
    <property type="entry name" value="NAD(P)-binding Rossmann-fold domains"/>
    <property type="match status" value="1"/>
</dbReference>
<proteinExistence type="predicted"/>
<feature type="non-terminal residue" evidence="1">
    <location>
        <position position="1"/>
    </location>
</feature>
<organism evidence="1 2">
    <name type="scientific">Rotaria magnacalcarata</name>
    <dbReference type="NCBI Taxonomy" id="392030"/>
    <lineage>
        <taxon>Eukaryota</taxon>
        <taxon>Metazoa</taxon>
        <taxon>Spiralia</taxon>
        <taxon>Gnathifera</taxon>
        <taxon>Rotifera</taxon>
        <taxon>Eurotatoria</taxon>
        <taxon>Bdelloidea</taxon>
        <taxon>Philodinida</taxon>
        <taxon>Philodinidae</taxon>
        <taxon>Rotaria</taxon>
    </lineage>
</organism>
<accession>A0A8S2V8R9</accession>
<evidence type="ECO:0000313" key="2">
    <source>
        <dbReference type="Proteomes" id="UP000681720"/>
    </source>
</evidence>
<dbReference type="Proteomes" id="UP000681720">
    <property type="component" value="Unassembled WGS sequence"/>
</dbReference>
<dbReference type="AlphaFoldDB" id="A0A8S2V8R9"/>
<protein>
    <submittedName>
        <fullName evidence="1">Uncharacterized protein</fullName>
    </submittedName>
</protein>
<reference evidence="1" key="1">
    <citation type="submission" date="2021-02" db="EMBL/GenBank/DDBJ databases">
        <authorList>
            <person name="Nowell W R."/>
        </authorList>
    </citation>
    <scope>NUCLEOTIDE SEQUENCE</scope>
</reference>